<dbReference type="GO" id="GO:0016747">
    <property type="term" value="F:acyltransferase activity, transferring groups other than amino-acyl groups"/>
    <property type="evidence" value="ECO:0007669"/>
    <property type="project" value="InterPro"/>
</dbReference>
<dbReference type="PANTHER" id="PTHR43877:SF2">
    <property type="entry name" value="AMINOALKYLPHOSPHONATE N-ACETYLTRANSFERASE-RELATED"/>
    <property type="match status" value="1"/>
</dbReference>
<evidence type="ECO:0000256" key="2">
    <source>
        <dbReference type="ARBA" id="ARBA00023315"/>
    </source>
</evidence>
<dbReference type="InterPro" id="IPR050832">
    <property type="entry name" value="Bact_Acetyltransf"/>
</dbReference>
<keyword evidence="1 4" id="KW-0808">Transferase</keyword>
<keyword evidence="5" id="KW-1185">Reference proteome</keyword>
<dbReference type="EC" id="2.3.1.-" evidence="4"/>
<dbReference type="PROSITE" id="PS51186">
    <property type="entry name" value="GNAT"/>
    <property type="match status" value="1"/>
</dbReference>
<proteinExistence type="predicted"/>
<dbReference type="PANTHER" id="PTHR43877">
    <property type="entry name" value="AMINOALKYLPHOSPHONATE N-ACETYLTRANSFERASE-RELATED-RELATED"/>
    <property type="match status" value="1"/>
</dbReference>
<organism evidence="4 5">
    <name type="scientific">Dawidia soli</name>
    <dbReference type="NCBI Taxonomy" id="2782352"/>
    <lineage>
        <taxon>Bacteria</taxon>
        <taxon>Pseudomonadati</taxon>
        <taxon>Bacteroidota</taxon>
        <taxon>Cytophagia</taxon>
        <taxon>Cytophagales</taxon>
        <taxon>Chryseotaleaceae</taxon>
        <taxon>Dawidia</taxon>
    </lineage>
</organism>
<sequence>MNFRKATRTDLPAIVRLLAQDMLGQQREAYQDPLPTSYHEAFDRIDADPNQELIVVENADREVIGTLQLTILPYLTYQGSSRALIEAVRVREDHRGGGIGGELLRWAIARARARGARMLQLTSDKQRVDAVRFYEKLGFKASHEGLKMFL</sequence>
<protein>
    <submittedName>
        <fullName evidence="4">GNAT family N-acetyltransferase</fullName>
        <ecNumber evidence="4">2.3.1.-</ecNumber>
    </submittedName>
</protein>
<dbReference type="CDD" id="cd04301">
    <property type="entry name" value="NAT_SF"/>
    <property type="match status" value="1"/>
</dbReference>
<keyword evidence="2 4" id="KW-0012">Acyltransferase</keyword>
<dbReference type="AlphaFoldDB" id="A0AAP2D8K4"/>
<accession>A0AAP2D8K4</accession>
<dbReference type="Pfam" id="PF00583">
    <property type="entry name" value="Acetyltransf_1"/>
    <property type="match status" value="1"/>
</dbReference>
<dbReference type="RefSeq" id="WP_254090636.1">
    <property type="nucleotide sequence ID" value="NZ_JAHESC010000016.1"/>
</dbReference>
<evidence type="ECO:0000256" key="1">
    <source>
        <dbReference type="ARBA" id="ARBA00022679"/>
    </source>
</evidence>
<dbReference type="EMBL" id="JAHESC010000016">
    <property type="protein sequence ID" value="MBT1687408.1"/>
    <property type="molecule type" value="Genomic_DNA"/>
</dbReference>
<gene>
    <name evidence="4" type="ORF">KK078_12635</name>
</gene>
<feature type="domain" description="N-acetyltransferase" evidence="3">
    <location>
        <begin position="1"/>
        <end position="150"/>
    </location>
</feature>
<evidence type="ECO:0000313" key="5">
    <source>
        <dbReference type="Proteomes" id="UP001319180"/>
    </source>
</evidence>
<dbReference type="Proteomes" id="UP001319180">
    <property type="component" value="Unassembled WGS sequence"/>
</dbReference>
<dbReference type="InterPro" id="IPR000182">
    <property type="entry name" value="GNAT_dom"/>
</dbReference>
<comment type="caution">
    <text evidence="4">The sequence shown here is derived from an EMBL/GenBank/DDBJ whole genome shotgun (WGS) entry which is preliminary data.</text>
</comment>
<evidence type="ECO:0000313" key="4">
    <source>
        <dbReference type="EMBL" id="MBT1687408.1"/>
    </source>
</evidence>
<name>A0AAP2D8K4_9BACT</name>
<dbReference type="SUPFAM" id="SSF55729">
    <property type="entry name" value="Acyl-CoA N-acyltransferases (Nat)"/>
    <property type="match status" value="1"/>
</dbReference>
<reference evidence="4 5" key="1">
    <citation type="submission" date="2021-05" db="EMBL/GenBank/DDBJ databases">
        <title>A Polyphasic approach of four new species of the genus Ohtaekwangia: Ohtaekwangia histidinii sp. nov., Ohtaekwangia cretensis sp. nov., Ohtaekwangia indiensis sp. nov., Ohtaekwangia reichenbachii sp. nov. from diverse environment.</title>
        <authorList>
            <person name="Octaviana S."/>
        </authorList>
    </citation>
    <scope>NUCLEOTIDE SEQUENCE [LARGE SCALE GENOMIC DNA]</scope>
    <source>
        <strain evidence="4 5">PWU37</strain>
    </source>
</reference>
<dbReference type="Gene3D" id="3.40.630.30">
    <property type="match status" value="1"/>
</dbReference>
<dbReference type="InterPro" id="IPR016181">
    <property type="entry name" value="Acyl_CoA_acyltransferase"/>
</dbReference>
<evidence type="ECO:0000259" key="3">
    <source>
        <dbReference type="PROSITE" id="PS51186"/>
    </source>
</evidence>